<accession>E6K5Y8</accession>
<proteinExistence type="predicted"/>
<name>E6K5Y8_9BACT</name>
<gene>
    <name evidence="1" type="ORF">HMPREF6485_1067</name>
</gene>
<sequence length="58" mass="6878">MVLKTAECHLSVYGEMRIRSCVYFFQLSIFILTNDHLPIFHNKLNDSDYIKAYHANKK</sequence>
<evidence type="ECO:0000313" key="2">
    <source>
        <dbReference type="Proteomes" id="UP000003112"/>
    </source>
</evidence>
<comment type="caution">
    <text evidence="1">The sequence shown here is derived from an EMBL/GenBank/DDBJ whole genome shotgun (WGS) entry which is preliminary data.</text>
</comment>
<keyword evidence="2" id="KW-1185">Reference proteome</keyword>
<dbReference type="HOGENOM" id="CLU_2975462_0_0_10"/>
<reference evidence="1 2" key="1">
    <citation type="submission" date="2010-10" db="EMBL/GenBank/DDBJ databases">
        <authorList>
            <person name="Muzny D."/>
            <person name="Qin X."/>
            <person name="Deng J."/>
            <person name="Jiang H."/>
            <person name="Liu Y."/>
            <person name="Qu J."/>
            <person name="Song X.-Z."/>
            <person name="Zhang L."/>
            <person name="Thornton R."/>
            <person name="Coyle M."/>
            <person name="Francisco L."/>
            <person name="Jackson L."/>
            <person name="Javaid M."/>
            <person name="Korchina V."/>
            <person name="Kovar C."/>
            <person name="Mata R."/>
            <person name="Mathew T."/>
            <person name="Ngo R."/>
            <person name="Nguyen L."/>
            <person name="Nguyen N."/>
            <person name="Okwuonu G."/>
            <person name="Ongeri F."/>
            <person name="Pham C."/>
            <person name="Simmons D."/>
            <person name="Wilczek-Boney K."/>
            <person name="Hale W."/>
            <person name="Jakkamsetti A."/>
            <person name="Pham P."/>
            <person name="Ruth R."/>
            <person name="San Lucas F."/>
            <person name="Warren J."/>
            <person name="Zhang J."/>
            <person name="Zhao Z."/>
            <person name="Zhou C."/>
            <person name="Zhu D."/>
            <person name="Lee S."/>
            <person name="Bess C."/>
            <person name="Blankenburg K."/>
            <person name="Forbes L."/>
            <person name="Fu Q."/>
            <person name="Gubbala S."/>
            <person name="Hirani K."/>
            <person name="Jayaseelan J.C."/>
            <person name="Lara F."/>
            <person name="Munidasa M."/>
            <person name="Palculict T."/>
            <person name="Patil S."/>
            <person name="Pu L.-L."/>
            <person name="Saada N."/>
            <person name="Tang L."/>
            <person name="Weissenberger G."/>
            <person name="Zhu Y."/>
            <person name="Hemphill L."/>
            <person name="Shang Y."/>
            <person name="Youmans B."/>
            <person name="Ayvaz T."/>
            <person name="Ross M."/>
            <person name="Santibanez J."/>
            <person name="Aqrawi P."/>
            <person name="Gross S."/>
            <person name="Joshi V."/>
            <person name="Fowler G."/>
            <person name="Nazareth L."/>
            <person name="Reid J."/>
            <person name="Worley K."/>
            <person name="Petrosino J."/>
            <person name="Highlander S."/>
            <person name="Gibbs R."/>
        </authorList>
    </citation>
    <scope>NUCLEOTIDE SEQUENCE [LARGE SCALE GENOMIC DNA]</scope>
    <source>
        <strain evidence="1 2">ATCC 33574</strain>
    </source>
</reference>
<dbReference type="STRING" id="873513.HMPREF6485_1067"/>
<evidence type="ECO:0000313" key="1">
    <source>
        <dbReference type="EMBL" id="EFU31008.1"/>
    </source>
</evidence>
<dbReference type="EMBL" id="AEPD01000021">
    <property type="protein sequence ID" value="EFU31008.1"/>
    <property type="molecule type" value="Genomic_DNA"/>
</dbReference>
<dbReference type="Proteomes" id="UP000003112">
    <property type="component" value="Unassembled WGS sequence"/>
</dbReference>
<organism evidence="1 2">
    <name type="scientific">Segatella buccae ATCC 33574</name>
    <dbReference type="NCBI Taxonomy" id="873513"/>
    <lineage>
        <taxon>Bacteria</taxon>
        <taxon>Pseudomonadati</taxon>
        <taxon>Bacteroidota</taxon>
        <taxon>Bacteroidia</taxon>
        <taxon>Bacteroidales</taxon>
        <taxon>Prevotellaceae</taxon>
        <taxon>Segatella</taxon>
    </lineage>
</organism>
<dbReference type="AlphaFoldDB" id="E6K5Y8"/>
<protein>
    <submittedName>
        <fullName evidence="1">Uncharacterized protein</fullName>
    </submittedName>
</protein>